<evidence type="ECO:0000259" key="7">
    <source>
        <dbReference type="PROSITE" id="PS51352"/>
    </source>
</evidence>
<evidence type="ECO:0000313" key="8">
    <source>
        <dbReference type="EMBL" id="KAF8001574.1"/>
    </source>
</evidence>
<keyword evidence="5" id="KW-0676">Redox-active center</keyword>
<comment type="similarity">
    <text evidence="1">Belongs to the peroxiredoxin family. AhpC/Prx1 subfamily.</text>
</comment>
<dbReference type="FunFam" id="3.40.30.10:FF:000011">
    <property type="entry name" value="Peroxiredoxin PRX1"/>
    <property type="match status" value="1"/>
</dbReference>
<dbReference type="InterPro" id="IPR013766">
    <property type="entry name" value="Thioredoxin_domain"/>
</dbReference>
<dbReference type="SUPFAM" id="SSF52833">
    <property type="entry name" value="Thioredoxin-like"/>
    <property type="match status" value="1"/>
</dbReference>
<dbReference type="PANTHER" id="PTHR10681">
    <property type="entry name" value="THIOREDOXIN PEROXIDASE"/>
    <property type="match status" value="1"/>
</dbReference>
<dbReference type="InterPro" id="IPR050217">
    <property type="entry name" value="Peroxiredoxin"/>
</dbReference>
<feature type="domain" description="Thioredoxin" evidence="7">
    <location>
        <begin position="92"/>
        <end position="257"/>
    </location>
</feature>
<dbReference type="Gene3D" id="3.30.1020.10">
    <property type="entry name" value="Antioxidant, Horf6, Chain A, domain2"/>
    <property type="match status" value="1"/>
</dbReference>
<evidence type="ECO:0000256" key="5">
    <source>
        <dbReference type="ARBA" id="ARBA00023284"/>
    </source>
</evidence>
<dbReference type="GO" id="GO:0006979">
    <property type="term" value="P:response to oxidative stress"/>
    <property type="evidence" value="ECO:0007669"/>
    <property type="project" value="TreeGrafter"/>
</dbReference>
<gene>
    <name evidence="8" type="ORF">HF325_004075</name>
</gene>
<dbReference type="GO" id="GO:0045454">
    <property type="term" value="P:cell redox homeostasis"/>
    <property type="evidence" value="ECO:0007669"/>
    <property type="project" value="TreeGrafter"/>
</dbReference>
<dbReference type="InterPro" id="IPR000866">
    <property type="entry name" value="AhpC/TSA"/>
</dbReference>
<comment type="similarity">
    <text evidence="6">Belongs to the peroxiredoxin family. Prx6 subfamily.</text>
</comment>
<dbReference type="GO" id="GO:0008379">
    <property type="term" value="F:thioredoxin peroxidase activity"/>
    <property type="evidence" value="ECO:0007669"/>
    <property type="project" value="TreeGrafter"/>
</dbReference>
<dbReference type="Gene3D" id="3.40.30.10">
    <property type="entry name" value="Glutaredoxin"/>
    <property type="match status" value="1"/>
</dbReference>
<keyword evidence="9" id="KW-1185">Reference proteome</keyword>
<evidence type="ECO:0000256" key="1">
    <source>
        <dbReference type="ARBA" id="ARBA00009796"/>
    </source>
</evidence>
<dbReference type="PANTHER" id="PTHR10681:SF128">
    <property type="entry name" value="THIOREDOXIN-DEPENDENT PEROXIDE REDUCTASE, MITOCHONDRIAL"/>
    <property type="match status" value="1"/>
</dbReference>
<keyword evidence="4" id="KW-0560">Oxidoreductase</keyword>
<dbReference type="PROSITE" id="PS51352">
    <property type="entry name" value="THIOREDOXIN_2"/>
    <property type="match status" value="1"/>
</dbReference>
<dbReference type="Pfam" id="PF10417">
    <property type="entry name" value="1-cysPrx_C"/>
    <property type="match status" value="1"/>
</dbReference>
<dbReference type="InterPro" id="IPR036249">
    <property type="entry name" value="Thioredoxin-like_sf"/>
</dbReference>
<organism evidence="8 9">
    <name type="scientific">Metschnikowia pulcherrima</name>
    <dbReference type="NCBI Taxonomy" id="27326"/>
    <lineage>
        <taxon>Eukaryota</taxon>
        <taxon>Fungi</taxon>
        <taxon>Dikarya</taxon>
        <taxon>Ascomycota</taxon>
        <taxon>Saccharomycotina</taxon>
        <taxon>Pichiomycetes</taxon>
        <taxon>Metschnikowiaceae</taxon>
        <taxon>Metschnikowia</taxon>
    </lineage>
</organism>
<keyword evidence="2" id="KW-0575">Peroxidase</keyword>
<name>A0A8H7LAU2_9ASCO</name>
<evidence type="ECO:0000256" key="2">
    <source>
        <dbReference type="ARBA" id="ARBA00022559"/>
    </source>
</evidence>
<reference evidence="8" key="1">
    <citation type="submission" date="2020-10" db="EMBL/GenBank/DDBJ databases">
        <title>The Whole-Genome Sequence of Metschnikowia persimmonesis, a Novel Endophytic Yeast Species Isolated from Medicinal Plant Diospyros kaki Thumb.</title>
        <authorList>
            <person name="Rahmat E."/>
            <person name="Kang Y."/>
        </authorList>
    </citation>
    <scope>NUCLEOTIDE SEQUENCE</scope>
    <source>
        <strain evidence="8">KIOM G15050</strain>
    </source>
</reference>
<proteinExistence type="inferred from homology"/>
<protein>
    <recommendedName>
        <fullName evidence="7">Thioredoxin domain-containing protein</fullName>
    </recommendedName>
</protein>
<dbReference type="AlphaFoldDB" id="A0A8H7LAU2"/>
<dbReference type="GO" id="GO:0033554">
    <property type="term" value="P:cellular response to stress"/>
    <property type="evidence" value="ECO:0007669"/>
    <property type="project" value="TreeGrafter"/>
</dbReference>
<dbReference type="FunFam" id="3.30.1020.10:FF:000001">
    <property type="entry name" value="1-Cys peroxiredoxin"/>
    <property type="match status" value="1"/>
</dbReference>
<dbReference type="Proteomes" id="UP000649328">
    <property type="component" value="Unassembled WGS sequence"/>
</dbReference>
<keyword evidence="3" id="KW-0049">Antioxidant</keyword>
<evidence type="ECO:0000256" key="6">
    <source>
        <dbReference type="ARBA" id="ARBA00025719"/>
    </source>
</evidence>
<dbReference type="EMBL" id="JACBPP010000005">
    <property type="protein sequence ID" value="KAF8001574.1"/>
    <property type="molecule type" value="Genomic_DNA"/>
</dbReference>
<dbReference type="CDD" id="cd03016">
    <property type="entry name" value="PRX_1cys"/>
    <property type="match status" value="1"/>
</dbReference>
<dbReference type="GO" id="GO:0042744">
    <property type="term" value="P:hydrogen peroxide catabolic process"/>
    <property type="evidence" value="ECO:0007669"/>
    <property type="project" value="TreeGrafter"/>
</dbReference>
<dbReference type="InterPro" id="IPR045020">
    <property type="entry name" value="PRX_1cys"/>
</dbReference>
<evidence type="ECO:0000313" key="9">
    <source>
        <dbReference type="Proteomes" id="UP000649328"/>
    </source>
</evidence>
<accession>A0A8H7LAU2</accession>
<dbReference type="InterPro" id="IPR019479">
    <property type="entry name" value="Peroxiredoxin_C"/>
</dbReference>
<dbReference type="GO" id="GO:0005829">
    <property type="term" value="C:cytosol"/>
    <property type="evidence" value="ECO:0007669"/>
    <property type="project" value="TreeGrafter"/>
</dbReference>
<dbReference type="Pfam" id="PF00578">
    <property type="entry name" value="AhpC-TSA"/>
    <property type="match status" value="1"/>
</dbReference>
<dbReference type="OrthoDB" id="2996783at2759"/>
<evidence type="ECO:0000256" key="3">
    <source>
        <dbReference type="ARBA" id="ARBA00022862"/>
    </source>
</evidence>
<comment type="caution">
    <text evidence="8">The sequence shown here is derived from an EMBL/GenBank/DDBJ whole genome shotgun (WGS) entry which is preliminary data.</text>
</comment>
<sequence length="307" mass="34326">MLDYLKNGYAVLCVGHVLYSNGSWLGPSRPHNFYSEELVYLLNPQFSTKHIFRMISRLTRFAAVPKAFSRPSIQVARTQLYSTFKAEEQPRIRIGSVAPDWTANTTQGEISFHDYIEKSKKWVVLFSHPADFTPVCTTELGAFSKLAPEFKKRNVTLLGLSTEGVDSHNAWIKDIEDVTGGTPFAFPIIADPKKEIAFKYDMVSEEDFHKLADKMVATVRSVFIIDPSKKVRLIMTYPASAGRNSAEVLRVIDSLQLTDAKGVVTPIDWTAGQDVIIPPTVSDADAKAKFGDFTTLKPYLRTTKAPQ</sequence>
<evidence type="ECO:0000256" key="4">
    <source>
        <dbReference type="ARBA" id="ARBA00023002"/>
    </source>
</evidence>